<reference evidence="1 2" key="1">
    <citation type="submission" date="2023-03" db="EMBL/GenBank/DDBJ databases">
        <title>Bacillus Genome Sequencing.</title>
        <authorList>
            <person name="Dunlap C."/>
        </authorList>
    </citation>
    <scope>NUCLEOTIDE SEQUENCE [LARGE SCALE GENOMIC DNA]</scope>
    <source>
        <strain evidence="1 2">NRS-1717</strain>
    </source>
</reference>
<protein>
    <submittedName>
        <fullName evidence="1">Uncharacterized protein</fullName>
    </submittedName>
</protein>
<comment type="caution">
    <text evidence="1">The sequence shown here is derived from an EMBL/GenBank/DDBJ whole genome shotgun (WGS) entry which is preliminary data.</text>
</comment>
<organism evidence="1 2">
    <name type="scientific">Metabacillus fastidiosus</name>
    <dbReference type="NCBI Taxonomy" id="1458"/>
    <lineage>
        <taxon>Bacteria</taxon>
        <taxon>Bacillati</taxon>
        <taxon>Bacillota</taxon>
        <taxon>Bacilli</taxon>
        <taxon>Bacillales</taxon>
        <taxon>Bacillaceae</taxon>
        <taxon>Metabacillus</taxon>
    </lineage>
</organism>
<dbReference type="Proteomes" id="UP001342826">
    <property type="component" value="Unassembled WGS sequence"/>
</dbReference>
<accession>A0ABU6NWE6</accession>
<sequence length="59" mass="5984">MKEDTAITAEAAAVKEEIDIITETAVAAAAVISAIQRAEATAINGNPEAAANLFVSVNI</sequence>
<dbReference type="RefSeq" id="WP_328015131.1">
    <property type="nucleotide sequence ID" value="NZ_JARTFS010000006.1"/>
</dbReference>
<gene>
    <name evidence="1" type="ORF">P9271_08985</name>
</gene>
<proteinExistence type="predicted"/>
<keyword evidence="2" id="KW-1185">Reference proteome</keyword>
<evidence type="ECO:0000313" key="2">
    <source>
        <dbReference type="Proteomes" id="UP001342826"/>
    </source>
</evidence>
<name>A0ABU6NWE6_9BACI</name>
<dbReference type="EMBL" id="JARTFS010000006">
    <property type="protein sequence ID" value="MED4401445.1"/>
    <property type="molecule type" value="Genomic_DNA"/>
</dbReference>
<evidence type="ECO:0000313" key="1">
    <source>
        <dbReference type="EMBL" id="MED4401445.1"/>
    </source>
</evidence>